<evidence type="ECO:0000313" key="5">
    <source>
        <dbReference type="EMBL" id="ERT69069.1"/>
    </source>
</evidence>
<dbReference type="InterPro" id="IPR050575">
    <property type="entry name" value="BMC_shell"/>
</dbReference>
<organism evidence="5 6">
    <name type="scientific">Cetobacterium somerae ATCC BAA-474</name>
    <dbReference type="NCBI Taxonomy" id="1319815"/>
    <lineage>
        <taxon>Bacteria</taxon>
        <taxon>Fusobacteriati</taxon>
        <taxon>Fusobacteriota</taxon>
        <taxon>Fusobacteriia</taxon>
        <taxon>Fusobacteriales</taxon>
        <taxon>Fusobacteriaceae</taxon>
        <taxon>Cetobacterium</taxon>
    </lineage>
</organism>
<comment type="caution">
    <text evidence="5">The sequence shown here is derived from an EMBL/GenBank/DDBJ whole genome shotgun (WGS) entry which is preliminary data.</text>
</comment>
<keyword evidence="2" id="KW-1283">Bacterial microcompartment</keyword>
<comment type="similarity">
    <text evidence="3">Belongs to the bacterial microcompartments protein family.</text>
</comment>
<evidence type="ECO:0000256" key="2">
    <source>
        <dbReference type="ARBA" id="ARBA00024446"/>
    </source>
</evidence>
<sequence length="134" mass="14665">MKALGMIETRGMVGAIEAVDVACKTADVEVLNRHLVKGGIVTVEIVGDVGAVKVAVEAAAEAVKRLGVYMGSHVIPRPTEEVYNMLEKKEVPTEKVVEEEIIVELPEENEVIVEEIVDEVETKSVVNRRDKTKK</sequence>
<dbReference type="PROSITE" id="PS51930">
    <property type="entry name" value="BMC_2"/>
    <property type="match status" value="1"/>
</dbReference>
<evidence type="ECO:0000256" key="3">
    <source>
        <dbReference type="PROSITE-ProRule" id="PRU01278"/>
    </source>
</evidence>
<gene>
    <name evidence="5" type="ORF">HMPREF0202_01036</name>
</gene>
<evidence type="ECO:0000313" key="6">
    <source>
        <dbReference type="Proteomes" id="UP000017081"/>
    </source>
</evidence>
<dbReference type="EMBL" id="AXZF01000038">
    <property type="protein sequence ID" value="ERT69069.1"/>
    <property type="molecule type" value="Genomic_DNA"/>
</dbReference>
<dbReference type="InterPro" id="IPR037233">
    <property type="entry name" value="CcmK-like_sf"/>
</dbReference>
<evidence type="ECO:0000259" key="4">
    <source>
        <dbReference type="PROSITE" id="PS51930"/>
    </source>
</evidence>
<dbReference type="HOGENOM" id="CLU_064903_0_2_0"/>
<dbReference type="Proteomes" id="UP000017081">
    <property type="component" value="Unassembled WGS sequence"/>
</dbReference>
<dbReference type="GO" id="GO:0031469">
    <property type="term" value="C:bacterial microcompartment"/>
    <property type="evidence" value="ECO:0007669"/>
    <property type="project" value="UniProtKB-SubCell"/>
</dbReference>
<dbReference type="PANTHER" id="PTHR33941">
    <property type="entry name" value="PROPANEDIOL UTILIZATION PROTEIN PDUA"/>
    <property type="match status" value="1"/>
</dbReference>
<reference evidence="5 6" key="1">
    <citation type="submission" date="2013-08" db="EMBL/GenBank/DDBJ databases">
        <authorList>
            <person name="Weinstock G."/>
            <person name="Sodergren E."/>
            <person name="Wylie T."/>
            <person name="Fulton L."/>
            <person name="Fulton R."/>
            <person name="Fronick C."/>
            <person name="O'Laughlin M."/>
            <person name="Godfrey J."/>
            <person name="Miner T."/>
            <person name="Herter B."/>
            <person name="Appelbaum E."/>
            <person name="Cordes M."/>
            <person name="Lek S."/>
            <person name="Wollam A."/>
            <person name="Pepin K.H."/>
            <person name="Palsikar V.B."/>
            <person name="Mitreva M."/>
            <person name="Wilson R.K."/>
        </authorList>
    </citation>
    <scope>NUCLEOTIDE SEQUENCE [LARGE SCALE GENOMIC DNA]</scope>
    <source>
        <strain evidence="5 6">ATCC BAA-474</strain>
    </source>
</reference>
<keyword evidence="6" id="KW-1185">Reference proteome</keyword>
<dbReference type="InterPro" id="IPR000249">
    <property type="entry name" value="BMC_dom"/>
</dbReference>
<dbReference type="InterPro" id="IPR044872">
    <property type="entry name" value="CcmK/CsoS1_BMC"/>
</dbReference>
<dbReference type="AlphaFoldDB" id="U7VD44"/>
<evidence type="ECO:0000256" key="1">
    <source>
        <dbReference type="ARBA" id="ARBA00024322"/>
    </source>
</evidence>
<dbReference type="RefSeq" id="WP_023050576.1">
    <property type="nucleotide sequence ID" value="NZ_CP173062.2"/>
</dbReference>
<dbReference type="Pfam" id="PF00936">
    <property type="entry name" value="BMC"/>
    <property type="match status" value="1"/>
</dbReference>
<accession>U7VD44</accession>
<dbReference type="SMART" id="SM00877">
    <property type="entry name" value="BMC"/>
    <property type="match status" value="1"/>
</dbReference>
<dbReference type="PANTHER" id="PTHR33941:SF11">
    <property type="entry name" value="BACTERIAL MICROCOMPARTMENT SHELL PROTEIN PDUJ"/>
    <property type="match status" value="1"/>
</dbReference>
<feature type="domain" description="BMC" evidence="4">
    <location>
        <begin position="3"/>
        <end position="87"/>
    </location>
</feature>
<dbReference type="SUPFAM" id="SSF143414">
    <property type="entry name" value="CcmK-like"/>
    <property type="match status" value="1"/>
</dbReference>
<dbReference type="eggNOG" id="COG4577">
    <property type="taxonomic scope" value="Bacteria"/>
</dbReference>
<protein>
    <recommendedName>
        <fullName evidence="4">BMC domain-containing protein</fullName>
    </recommendedName>
</protein>
<comment type="subcellular location">
    <subcellularLocation>
        <location evidence="1">Bacterial microcompartment</location>
    </subcellularLocation>
</comment>
<dbReference type="Gene3D" id="3.30.70.1710">
    <property type="match status" value="1"/>
</dbReference>
<proteinExistence type="inferred from homology"/>
<dbReference type="CDD" id="cd07045">
    <property type="entry name" value="BMC_CcmK_like"/>
    <property type="match status" value="1"/>
</dbReference>
<dbReference type="STRING" id="1319815.HMPREF0202_01036"/>
<name>U7VD44_9FUSO</name>